<comment type="caution">
    <text evidence="1">The sequence shown here is derived from an EMBL/GenBank/DDBJ whole genome shotgun (WGS) entry which is preliminary data.</text>
</comment>
<dbReference type="EMBL" id="CQEH01000010">
    <property type="protein sequence ID" value="CNL16666.1"/>
    <property type="molecule type" value="Genomic_DNA"/>
</dbReference>
<sequence>MDKTFLAGAISLSLVTLPVQVLAFTQIVEGG</sequence>
<organism evidence="1 2">
    <name type="scientific">Yersinia aldovae</name>
    <dbReference type="NCBI Taxonomy" id="29483"/>
    <lineage>
        <taxon>Bacteria</taxon>
        <taxon>Pseudomonadati</taxon>
        <taxon>Pseudomonadota</taxon>
        <taxon>Gammaproteobacteria</taxon>
        <taxon>Enterobacterales</taxon>
        <taxon>Yersiniaceae</taxon>
        <taxon>Yersinia</taxon>
    </lineage>
</organism>
<name>A0ABP1YUH3_YERAL</name>
<reference evidence="1 2" key="1">
    <citation type="submission" date="2015-03" db="EMBL/GenBank/DDBJ databases">
        <authorList>
            <consortium name="Pathogen Informatics"/>
            <person name="Murphy D."/>
        </authorList>
    </citation>
    <scope>NUCLEOTIDE SEQUENCE [LARGE SCALE GENOMIC DNA]</scope>
    <source>
        <strain evidence="1 2">IP08791</strain>
    </source>
</reference>
<evidence type="ECO:0000313" key="2">
    <source>
        <dbReference type="Proteomes" id="UP000038647"/>
    </source>
</evidence>
<accession>A0ABP1YUH3</accession>
<proteinExistence type="predicted"/>
<gene>
    <name evidence="1" type="ORF">ERS137966_02435</name>
</gene>
<keyword evidence="2" id="KW-1185">Reference proteome</keyword>
<dbReference type="Proteomes" id="UP000038647">
    <property type="component" value="Unassembled WGS sequence"/>
</dbReference>
<protein>
    <submittedName>
        <fullName evidence="1">Autotransporter protein</fullName>
    </submittedName>
</protein>
<evidence type="ECO:0000313" key="1">
    <source>
        <dbReference type="EMBL" id="CNL16666.1"/>
    </source>
</evidence>